<dbReference type="KEGG" id="hyf:DTO96_102341"/>
<organism evidence="4 5">
    <name type="scientific">Ephemeroptericola cinctiostellae</name>
    <dbReference type="NCBI Taxonomy" id="2268024"/>
    <lineage>
        <taxon>Bacteria</taxon>
        <taxon>Pseudomonadati</taxon>
        <taxon>Pseudomonadota</taxon>
        <taxon>Betaproteobacteria</taxon>
        <taxon>Burkholderiales</taxon>
        <taxon>Burkholderiaceae</taxon>
        <taxon>Ephemeroptericola</taxon>
    </lineage>
</organism>
<dbReference type="InterPro" id="IPR012902">
    <property type="entry name" value="N_methyl_site"/>
</dbReference>
<dbReference type="GO" id="GO:0007155">
    <property type="term" value="P:cell adhesion"/>
    <property type="evidence" value="ECO:0007669"/>
    <property type="project" value="InterPro"/>
</dbReference>
<dbReference type="Pfam" id="PF07963">
    <property type="entry name" value="N_methyl"/>
    <property type="match status" value="1"/>
</dbReference>
<dbReference type="Pfam" id="PF00114">
    <property type="entry name" value="Pilin"/>
    <property type="match status" value="1"/>
</dbReference>
<keyword evidence="3" id="KW-1133">Transmembrane helix</keyword>
<dbReference type="RefSeq" id="WP_114563643.1">
    <property type="nucleotide sequence ID" value="NZ_CP031124.1"/>
</dbReference>
<protein>
    <submittedName>
        <fullName evidence="4">Fimbrial protein</fullName>
    </submittedName>
</protein>
<reference evidence="5" key="1">
    <citation type="submission" date="2018-07" db="EMBL/GenBank/DDBJ databases">
        <authorList>
            <person name="Kim H."/>
        </authorList>
    </citation>
    <scope>NUCLEOTIDE SEQUENCE [LARGE SCALE GENOMIC DNA]</scope>
    <source>
        <strain evidence="5">F02</strain>
    </source>
</reference>
<proteinExistence type="inferred from homology"/>
<name>A0A345DDZ8_9BURK</name>
<evidence type="ECO:0000313" key="5">
    <source>
        <dbReference type="Proteomes" id="UP000252182"/>
    </source>
</evidence>
<dbReference type="EMBL" id="CP031124">
    <property type="protein sequence ID" value="AXF86586.1"/>
    <property type="molecule type" value="Genomic_DNA"/>
</dbReference>
<feature type="transmembrane region" description="Helical" evidence="3">
    <location>
        <begin position="14"/>
        <end position="36"/>
    </location>
</feature>
<dbReference type="NCBIfam" id="TIGR02532">
    <property type="entry name" value="IV_pilin_GFxxxE"/>
    <property type="match status" value="1"/>
</dbReference>
<keyword evidence="3" id="KW-0812">Transmembrane</keyword>
<dbReference type="OrthoDB" id="8607132at2"/>
<keyword evidence="3" id="KW-0472">Membrane</keyword>
<dbReference type="Proteomes" id="UP000252182">
    <property type="component" value="Chromosome"/>
</dbReference>
<dbReference type="PANTHER" id="PTHR30093">
    <property type="entry name" value="GENERAL SECRETION PATHWAY PROTEIN G"/>
    <property type="match status" value="1"/>
</dbReference>
<keyword evidence="2" id="KW-0488">Methylation</keyword>
<sequence length="144" mass="14730">MNGRLLNKKLHNQLGFTLLELLVVIAVIGVLASLAVPRLQTQIQRARFVEVVNATSPYKTAVESCLQVQGVLGNCNAATNGIPANAAASNNVASVVVVNGVITATSQNQAGVFTYTLTPAIVAAGAANGVTWVVGGTCQAQGIC</sequence>
<evidence type="ECO:0000256" key="1">
    <source>
        <dbReference type="ARBA" id="ARBA00005233"/>
    </source>
</evidence>
<accession>A0A345DDZ8</accession>
<evidence type="ECO:0000313" key="4">
    <source>
        <dbReference type="EMBL" id="AXF86586.1"/>
    </source>
</evidence>
<gene>
    <name evidence="4" type="primary">pilE</name>
    <name evidence="4" type="ORF">DTO96_102341</name>
</gene>
<dbReference type="SUPFAM" id="SSF54523">
    <property type="entry name" value="Pili subunits"/>
    <property type="match status" value="1"/>
</dbReference>
<dbReference type="AlphaFoldDB" id="A0A345DDZ8"/>
<comment type="similarity">
    <text evidence="1">Belongs to the N-Me-Phe pilin family.</text>
</comment>
<dbReference type="InterPro" id="IPR045584">
    <property type="entry name" value="Pilin-like"/>
</dbReference>
<dbReference type="InterPro" id="IPR001082">
    <property type="entry name" value="Pilin"/>
</dbReference>
<dbReference type="GO" id="GO:0044096">
    <property type="term" value="C:type IV pilus"/>
    <property type="evidence" value="ECO:0007669"/>
    <property type="project" value="TreeGrafter"/>
</dbReference>
<dbReference type="GO" id="GO:0043107">
    <property type="term" value="P:type IV pilus-dependent motility"/>
    <property type="evidence" value="ECO:0007669"/>
    <property type="project" value="TreeGrafter"/>
</dbReference>
<dbReference type="PANTHER" id="PTHR30093:SF34">
    <property type="entry name" value="PREPILIN PEPTIDASE-DEPENDENT PROTEIN D"/>
    <property type="match status" value="1"/>
</dbReference>
<evidence type="ECO:0000256" key="3">
    <source>
        <dbReference type="SAM" id="Phobius"/>
    </source>
</evidence>
<dbReference type="Gene3D" id="3.30.700.10">
    <property type="entry name" value="Glycoprotein, Type 4 Pilin"/>
    <property type="match status" value="1"/>
</dbReference>
<evidence type="ECO:0000256" key="2">
    <source>
        <dbReference type="ARBA" id="ARBA00022481"/>
    </source>
</evidence>
<keyword evidence="5" id="KW-1185">Reference proteome</keyword>